<keyword evidence="3" id="KW-1185">Reference proteome</keyword>
<accession>A0ABS7FJ09</accession>
<evidence type="ECO:0000313" key="2">
    <source>
        <dbReference type="EMBL" id="MBW8290070.1"/>
    </source>
</evidence>
<feature type="non-terminal residue" evidence="2">
    <location>
        <position position="1"/>
    </location>
</feature>
<sequence length="490" mass="51021">AQDQAAAIPAAAKPAIAAGQFVYFAAFDGTSNDKDKLSRGMQSTNAAQLYQQVAQAAKTRSDIGFHYFSGPGTAGTLPGSAFLPPAVTAEAARTANLAYDDFQKQASTWLKSHPGGSVAVAAAAFSRGNDAASVFAQLLYERGLTDPGSGKMLVPPGQLGLSAAVLYDPVMTGMSGNMAFPPNSRNLLILRAEHEYRSMFQAADFSAQRGAVNASLPGNHCDVGGGYDNGLGALALQAGTGFLQKAGLAIADVPQSRRFDPRQPALVHDEGVNQYGQTIWTTYGSYDQDRVARRTDQVARQAEVSTANGVTTTRFNDFSGKRVQLEQSQGPAGPQGVMTIQDYFNGSTSRVAFPPSAAAAPAAALSPAKQTLLQQARQAVEQLCQRDKLPFNAGQRDNIAAALGHAAWQQGLGKAGFALLHDGQSRISLLHPDSAPGARPATLELAAAALKPAAQSLLALAQSPDAAAHGAEAKPQILPTRRPAAAGMTL</sequence>
<proteinExistence type="predicted"/>
<dbReference type="EMBL" id="JAHDTB010000032">
    <property type="protein sequence ID" value="MBW8290070.1"/>
    <property type="molecule type" value="Genomic_DNA"/>
</dbReference>
<protein>
    <recommendedName>
        <fullName evidence="4">DUF2235 domain-containing protein</fullName>
    </recommendedName>
</protein>
<evidence type="ECO:0000256" key="1">
    <source>
        <dbReference type="SAM" id="MobiDB-lite"/>
    </source>
</evidence>
<dbReference type="RefSeq" id="WP_220154025.1">
    <property type="nucleotide sequence ID" value="NZ_JAHDTB010000032.1"/>
</dbReference>
<gene>
    <name evidence="2" type="ORF">KIF53_20730</name>
</gene>
<evidence type="ECO:0008006" key="4">
    <source>
        <dbReference type="Google" id="ProtNLM"/>
    </source>
</evidence>
<reference evidence="2 3" key="1">
    <citation type="submission" date="2021-05" db="EMBL/GenBank/DDBJ databases">
        <title>Draft Whole Genome Sequencing Of Biosensor Chromobacterium violaceum Strain CV026 Reveals A Regulatory RNA In Chromobacterium violaceum Phenotype Regulatory Network.</title>
        <authorList>
            <person name="Hong K.W."/>
            <person name="Chan K.G."/>
            <person name="Chang C.-Y."/>
        </authorList>
    </citation>
    <scope>NUCLEOTIDE SEQUENCE [LARGE SCALE GENOMIC DNA]</scope>
    <source>
        <strain evidence="2 3">ATCC 31532</strain>
    </source>
</reference>
<feature type="region of interest" description="Disordered" evidence="1">
    <location>
        <begin position="470"/>
        <end position="490"/>
    </location>
</feature>
<evidence type="ECO:0000313" key="3">
    <source>
        <dbReference type="Proteomes" id="UP000711178"/>
    </source>
</evidence>
<name>A0ABS7FJ09_9NEIS</name>
<dbReference type="Proteomes" id="UP000711178">
    <property type="component" value="Unassembled WGS sequence"/>
</dbReference>
<organism evidence="2 3">
    <name type="scientific">Chromobacterium subtsugae</name>
    <dbReference type="NCBI Taxonomy" id="251747"/>
    <lineage>
        <taxon>Bacteria</taxon>
        <taxon>Pseudomonadati</taxon>
        <taxon>Pseudomonadota</taxon>
        <taxon>Betaproteobacteria</taxon>
        <taxon>Neisseriales</taxon>
        <taxon>Chromobacteriaceae</taxon>
        <taxon>Chromobacterium</taxon>
    </lineage>
</organism>
<comment type="caution">
    <text evidence="2">The sequence shown here is derived from an EMBL/GenBank/DDBJ whole genome shotgun (WGS) entry which is preliminary data.</text>
</comment>